<dbReference type="Gene3D" id="1.10.3720.10">
    <property type="entry name" value="MetI-like"/>
    <property type="match status" value="1"/>
</dbReference>
<keyword evidence="5 7" id="KW-1133">Transmembrane helix</keyword>
<dbReference type="Proteomes" id="UP000242243">
    <property type="component" value="Unassembled WGS sequence"/>
</dbReference>
<dbReference type="PANTHER" id="PTHR43744">
    <property type="entry name" value="ABC TRANSPORTER PERMEASE PROTEIN MG189-RELATED-RELATED"/>
    <property type="match status" value="1"/>
</dbReference>
<comment type="similarity">
    <text evidence="7">Belongs to the binding-protein-dependent transport system permease family.</text>
</comment>
<evidence type="ECO:0000313" key="12">
    <source>
        <dbReference type="Proteomes" id="UP000321547"/>
    </source>
</evidence>
<evidence type="ECO:0000256" key="7">
    <source>
        <dbReference type="RuleBase" id="RU363032"/>
    </source>
</evidence>
<evidence type="ECO:0000313" key="9">
    <source>
        <dbReference type="EMBL" id="GEM00910.1"/>
    </source>
</evidence>
<feature type="transmembrane region" description="Helical" evidence="7">
    <location>
        <begin position="136"/>
        <end position="159"/>
    </location>
</feature>
<dbReference type="InterPro" id="IPR000515">
    <property type="entry name" value="MetI-like"/>
</dbReference>
<evidence type="ECO:0000256" key="1">
    <source>
        <dbReference type="ARBA" id="ARBA00004651"/>
    </source>
</evidence>
<reference evidence="10 11" key="1">
    <citation type="submission" date="2016-10" db="EMBL/GenBank/DDBJ databases">
        <authorList>
            <person name="de Groot N.N."/>
        </authorList>
    </citation>
    <scope>NUCLEOTIDE SEQUENCE [LARGE SCALE GENOMIC DNA]</scope>
    <source>
        <strain evidence="10 11">DSM 17073</strain>
    </source>
</reference>
<evidence type="ECO:0000256" key="3">
    <source>
        <dbReference type="ARBA" id="ARBA00022475"/>
    </source>
</evidence>
<feature type="transmembrane region" description="Helical" evidence="7">
    <location>
        <begin position="241"/>
        <end position="262"/>
    </location>
</feature>
<dbReference type="EMBL" id="FOXC01000003">
    <property type="protein sequence ID" value="SFP01600.1"/>
    <property type="molecule type" value="Genomic_DNA"/>
</dbReference>
<proteinExistence type="inferred from homology"/>
<dbReference type="GO" id="GO:0055085">
    <property type="term" value="P:transmembrane transport"/>
    <property type="evidence" value="ECO:0007669"/>
    <property type="project" value="InterPro"/>
</dbReference>
<dbReference type="STRING" id="306540.SAMN05421839_10323"/>
<keyword evidence="4 7" id="KW-0812">Transmembrane</keyword>
<feature type="transmembrane region" description="Helical" evidence="7">
    <location>
        <begin position="187"/>
        <end position="208"/>
    </location>
</feature>
<keyword evidence="12" id="KW-1185">Reference proteome</keyword>
<dbReference type="EMBL" id="BJWI01000003">
    <property type="protein sequence ID" value="GEM00910.1"/>
    <property type="molecule type" value="Genomic_DNA"/>
</dbReference>
<comment type="subcellular location">
    <subcellularLocation>
        <location evidence="1 7">Cell membrane</location>
        <topology evidence="1 7">Multi-pass membrane protein</topology>
    </subcellularLocation>
</comment>
<feature type="domain" description="ABC transmembrane type-1" evidence="8">
    <location>
        <begin position="72"/>
        <end position="262"/>
    </location>
</feature>
<dbReference type="InterPro" id="IPR035906">
    <property type="entry name" value="MetI-like_sf"/>
</dbReference>
<accession>A0A1I5LWH4</accession>
<dbReference type="PROSITE" id="PS50928">
    <property type="entry name" value="ABC_TM1"/>
    <property type="match status" value="1"/>
</dbReference>
<evidence type="ECO:0000256" key="6">
    <source>
        <dbReference type="ARBA" id="ARBA00023136"/>
    </source>
</evidence>
<sequence length="276" mass="30619">MDSKRTLGKVFKYFTLLLGATFSIIPILAIFFASFKTGNEYGSTGALALPENWLNFENYTRAFSEGNMLVGFKNTLIILITSVIGTTLIGSMVAFVLHRFTFRGSKYILGGFLLATLIPAVTTQVATFQIVHRLGLFNTIFAAIVLYLGTDIIAVYIFLQFMDSISVSLDESAMLDGASYLTIYRKIVLPLLKPAIVTVFIIKGVNVYNDFYTPFLYMPKTDLQVISTSLFKFQGPFGAEWQVITAGVMIAIIPTLIAFIFLQKYIYNGLTNGSVK</sequence>
<feature type="transmembrane region" description="Helical" evidence="7">
    <location>
        <begin position="12"/>
        <end position="35"/>
    </location>
</feature>
<keyword evidence="6 7" id="KW-0472">Membrane</keyword>
<dbReference type="AlphaFoldDB" id="A0A1I5LWH4"/>
<dbReference type="Pfam" id="PF00528">
    <property type="entry name" value="BPD_transp_1"/>
    <property type="match status" value="1"/>
</dbReference>
<keyword evidence="10" id="KW-0762">Sugar transport</keyword>
<evidence type="ECO:0000313" key="10">
    <source>
        <dbReference type="EMBL" id="SFP01600.1"/>
    </source>
</evidence>
<dbReference type="RefSeq" id="WP_373863171.1">
    <property type="nucleotide sequence ID" value="NZ_BJWI01000003.1"/>
</dbReference>
<evidence type="ECO:0000259" key="8">
    <source>
        <dbReference type="PROSITE" id="PS50928"/>
    </source>
</evidence>
<dbReference type="Proteomes" id="UP000321547">
    <property type="component" value="Unassembled WGS sequence"/>
</dbReference>
<evidence type="ECO:0000256" key="4">
    <source>
        <dbReference type="ARBA" id="ARBA00022692"/>
    </source>
</evidence>
<feature type="transmembrane region" description="Helical" evidence="7">
    <location>
        <begin position="109"/>
        <end position="130"/>
    </location>
</feature>
<evidence type="ECO:0000313" key="11">
    <source>
        <dbReference type="Proteomes" id="UP000242243"/>
    </source>
</evidence>
<dbReference type="SUPFAM" id="SSF161098">
    <property type="entry name" value="MetI-like"/>
    <property type="match status" value="1"/>
</dbReference>
<evidence type="ECO:0000256" key="5">
    <source>
        <dbReference type="ARBA" id="ARBA00022989"/>
    </source>
</evidence>
<dbReference type="CDD" id="cd06261">
    <property type="entry name" value="TM_PBP2"/>
    <property type="match status" value="1"/>
</dbReference>
<dbReference type="PANTHER" id="PTHR43744:SF3">
    <property type="entry name" value="LACTOSE TRANSPORT SYSTEM PERMEASE PROTEIN LACG"/>
    <property type="match status" value="1"/>
</dbReference>
<protein>
    <submittedName>
        <fullName evidence="10">Multiple sugar transport system permease protein</fullName>
    </submittedName>
    <submittedName>
        <fullName evidence="9">Sugar ABC transporter permease</fullName>
    </submittedName>
</protein>
<feature type="transmembrane region" description="Helical" evidence="7">
    <location>
        <begin position="76"/>
        <end position="97"/>
    </location>
</feature>
<reference evidence="9 12" key="2">
    <citation type="submission" date="2019-07" db="EMBL/GenBank/DDBJ databases">
        <title>Whole genome shotgun sequence of Halolactibacillus halophilus NBRC 100868.</title>
        <authorList>
            <person name="Hosoyama A."/>
            <person name="Uohara A."/>
            <person name="Ohji S."/>
            <person name="Ichikawa N."/>
        </authorList>
    </citation>
    <scope>NUCLEOTIDE SEQUENCE [LARGE SCALE GENOMIC DNA]</scope>
    <source>
        <strain evidence="9 12">NBRC 100868</strain>
    </source>
</reference>
<evidence type="ECO:0000256" key="2">
    <source>
        <dbReference type="ARBA" id="ARBA00022448"/>
    </source>
</evidence>
<organism evidence="10 11">
    <name type="scientific">Halolactibacillus halophilus</name>
    <dbReference type="NCBI Taxonomy" id="306540"/>
    <lineage>
        <taxon>Bacteria</taxon>
        <taxon>Bacillati</taxon>
        <taxon>Bacillota</taxon>
        <taxon>Bacilli</taxon>
        <taxon>Bacillales</taxon>
        <taxon>Bacillaceae</taxon>
        <taxon>Halolactibacillus</taxon>
    </lineage>
</organism>
<keyword evidence="3" id="KW-1003">Cell membrane</keyword>
<name>A0A1I5LWH4_9BACI</name>
<gene>
    <name evidence="9" type="ORF">HHA03_04420</name>
    <name evidence="10" type="ORF">SAMN05421839_10323</name>
</gene>
<keyword evidence="2 7" id="KW-0813">Transport</keyword>
<dbReference type="GO" id="GO:0005886">
    <property type="term" value="C:plasma membrane"/>
    <property type="evidence" value="ECO:0007669"/>
    <property type="project" value="UniProtKB-SubCell"/>
</dbReference>